<organism evidence="4 5">
    <name type="scientific">Trichoplax adhaerens</name>
    <name type="common">Trichoplax reptans</name>
    <dbReference type="NCBI Taxonomy" id="10228"/>
    <lineage>
        <taxon>Eukaryota</taxon>
        <taxon>Metazoa</taxon>
        <taxon>Placozoa</taxon>
        <taxon>Uniplacotomia</taxon>
        <taxon>Trichoplacea</taxon>
        <taxon>Trichoplacidae</taxon>
        <taxon>Trichoplax</taxon>
    </lineage>
</organism>
<dbReference type="FunCoup" id="B3RXD9">
    <property type="interactions" value="1431"/>
</dbReference>
<dbReference type="SUPFAM" id="SSF47113">
    <property type="entry name" value="Histone-fold"/>
    <property type="match status" value="1"/>
</dbReference>
<name>B3RXD9_TRIAD</name>
<dbReference type="CTD" id="6753508"/>
<proteinExistence type="predicted"/>
<evidence type="ECO:0000259" key="3">
    <source>
        <dbReference type="Pfam" id="PF00808"/>
    </source>
</evidence>
<dbReference type="Proteomes" id="UP000009022">
    <property type="component" value="Unassembled WGS sequence"/>
</dbReference>
<reference evidence="4 5" key="1">
    <citation type="journal article" date="2008" name="Nature">
        <title>The Trichoplax genome and the nature of placozoans.</title>
        <authorList>
            <person name="Srivastava M."/>
            <person name="Begovic E."/>
            <person name="Chapman J."/>
            <person name="Putnam N.H."/>
            <person name="Hellsten U."/>
            <person name="Kawashima T."/>
            <person name="Kuo A."/>
            <person name="Mitros T."/>
            <person name="Salamov A."/>
            <person name="Carpenter M.L."/>
            <person name="Signorovitch A.Y."/>
            <person name="Moreno M.A."/>
            <person name="Kamm K."/>
            <person name="Grimwood J."/>
            <person name="Schmutz J."/>
            <person name="Shapiro H."/>
            <person name="Grigoriev I.V."/>
            <person name="Buss L.W."/>
            <person name="Schierwater B."/>
            <person name="Dellaporta S.L."/>
            <person name="Rokhsar D.S."/>
        </authorList>
    </citation>
    <scope>NUCLEOTIDE SEQUENCE [LARGE SCALE GENOMIC DNA]</scope>
    <source>
        <strain evidence="4 5">Grell-BS-1999</strain>
    </source>
</reference>
<evidence type="ECO:0000313" key="5">
    <source>
        <dbReference type="Proteomes" id="UP000009022"/>
    </source>
</evidence>
<dbReference type="GO" id="GO:0008622">
    <property type="term" value="C:epsilon DNA polymerase complex"/>
    <property type="evidence" value="ECO:0000318"/>
    <property type="project" value="GO_Central"/>
</dbReference>
<dbReference type="OMA" id="CYAFLEG"/>
<dbReference type="Pfam" id="PF00808">
    <property type="entry name" value="CBFD_NFYB_HMF"/>
    <property type="match status" value="1"/>
</dbReference>
<dbReference type="PANTHER" id="PTHR10252:SF79">
    <property type="entry name" value="DNA POLYMERASE EPSILON SUBUNIT 4"/>
    <property type="match status" value="1"/>
</dbReference>
<dbReference type="CDD" id="cd22929">
    <property type="entry name" value="HFD_POLE4-like"/>
    <property type="match status" value="1"/>
</dbReference>
<dbReference type="Gene3D" id="1.10.20.10">
    <property type="entry name" value="Histone, subunit A"/>
    <property type="match status" value="1"/>
</dbReference>
<dbReference type="OrthoDB" id="636685at2759"/>
<gene>
    <name evidence="4" type="ORF">TRIADDRAFT_56174</name>
</gene>
<dbReference type="GO" id="GO:0046982">
    <property type="term" value="F:protein heterodimerization activity"/>
    <property type="evidence" value="ECO:0007669"/>
    <property type="project" value="InterPro"/>
</dbReference>
<keyword evidence="5" id="KW-1185">Reference proteome</keyword>
<sequence length="104" mass="12094">MAGNEEVLDEEKQLNENANASIRLTKLPQTRVRNIIKLDHDVTLASSEAVYLITKTTELFVEYFTKEAHKRTVEYKRKTLQRKDLDDAIKTTDHFAFLEDIPLD</sequence>
<evidence type="ECO:0000313" key="4">
    <source>
        <dbReference type="EMBL" id="EDV24848.1"/>
    </source>
</evidence>
<dbReference type="GO" id="GO:0005634">
    <property type="term" value="C:nucleus"/>
    <property type="evidence" value="ECO:0000318"/>
    <property type="project" value="GO_Central"/>
</dbReference>
<feature type="domain" description="Transcription factor CBF/NF-Y/archaeal histone" evidence="3">
    <location>
        <begin position="25"/>
        <end position="88"/>
    </location>
</feature>
<protein>
    <recommendedName>
        <fullName evidence="3">Transcription factor CBF/NF-Y/archaeal histone domain-containing protein</fullName>
    </recommendedName>
</protein>
<dbReference type="AlphaFoldDB" id="B3RXD9"/>
<dbReference type="FunFam" id="1.10.20.10:FF:000241">
    <property type="match status" value="1"/>
</dbReference>
<dbReference type="GeneID" id="6753508"/>
<keyword evidence="2" id="KW-0539">Nucleus</keyword>
<dbReference type="HOGENOM" id="CLU_045277_8_2_1"/>
<dbReference type="EMBL" id="DS985245">
    <property type="protein sequence ID" value="EDV24848.1"/>
    <property type="molecule type" value="Genomic_DNA"/>
</dbReference>
<dbReference type="eggNOG" id="KOG1658">
    <property type="taxonomic scope" value="Eukaryota"/>
</dbReference>
<evidence type="ECO:0000256" key="1">
    <source>
        <dbReference type="ARBA" id="ARBA00004123"/>
    </source>
</evidence>
<dbReference type="InParanoid" id="B3RXD9"/>
<dbReference type="PANTHER" id="PTHR10252">
    <property type="entry name" value="HISTONE-LIKE TRANSCRIPTION FACTOR CCAAT-RELATED"/>
    <property type="match status" value="1"/>
</dbReference>
<comment type="subcellular location">
    <subcellularLocation>
        <location evidence="1">Nucleus</location>
    </subcellularLocation>
</comment>
<dbReference type="STRING" id="10228.B3RXD9"/>
<dbReference type="InterPro" id="IPR009072">
    <property type="entry name" value="Histone-fold"/>
</dbReference>
<dbReference type="InterPro" id="IPR003958">
    <property type="entry name" value="CBFA_NFYB_domain"/>
</dbReference>
<evidence type="ECO:0000256" key="2">
    <source>
        <dbReference type="ARBA" id="ARBA00023242"/>
    </source>
</evidence>
<dbReference type="PhylomeDB" id="B3RXD9"/>
<dbReference type="KEGG" id="tad:TRIADDRAFT_56174"/>
<dbReference type="GO" id="GO:0006261">
    <property type="term" value="P:DNA-templated DNA replication"/>
    <property type="evidence" value="ECO:0000318"/>
    <property type="project" value="GO_Central"/>
</dbReference>
<accession>B3RXD9</accession>
<dbReference type="InterPro" id="IPR050568">
    <property type="entry name" value="Transcr_DNA_Rep_Reg"/>
</dbReference>
<dbReference type="RefSeq" id="XP_002112738.1">
    <property type="nucleotide sequence ID" value="XM_002112702.1"/>
</dbReference>